<organism evidence="2 3">
    <name type="scientific">Lasius platythorax</name>
    <dbReference type="NCBI Taxonomy" id="488582"/>
    <lineage>
        <taxon>Eukaryota</taxon>
        <taxon>Metazoa</taxon>
        <taxon>Ecdysozoa</taxon>
        <taxon>Arthropoda</taxon>
        <taxon>Hexapoda</taxon>
        <taxon>Insecta</taxon>
        <taxon>Pterygota</taxon>
        <taxon>Neoptera</taxon>
        <taxon>Endopterygota</taxon>
        <taxon>Hymenoptera</taxon>
        <taxon>Apocrita</taxon>
        <taxon>Aculeata</taxon>
        <taxon>Formicoidea</taxon>
        <taxon>Formicidae</taxon>
        <taxon>Formicinae</taxon>
        <taxon>Lasius</taxon>
        <taxon>Lasius</taxon>
    </lineage>
</organism>
<evidence type="ECO:0000256" key="1">
    <source>
        <dbReference type="SAM" id="MobiDB-lite"/>
    </source>
</evidence>
<evidence type="ECO:0000313" key="2">
    <source>
        <dbReference type="EMBL" id="CAL1687023.1"/>
    </source>
</evidence>
<reference evidence="2" key="1">
    <citation type="submission" date="2024-04" db="EMBL/GenBank/DDBJ databases">
        <authorList>
            <consortium name="Molecular Ecology Group"/>
        </authorList>
    </citation>
    <scope>NUCLEOTIDE SEQUENCE</scope>
</reference>
<feature type="compositionally biased region" description="Polar residues" evidence="1">
    <location>
        <begin position="22"/>
        <end position="31"/>
    </location>
</feature>
<proteinExistence type="predicted"/>
<dbReference type="Proteomes" id="UP001497644">
    <property type="component" value="Chromosome 7"/>
</dbReference>
<keyword evidence="3" id="KW-1185">Reference proteome</keyword>
<evidence type="ECO:0000313" key="3">
    <source>
        <dbReference type="Proteomes" id="UP001497644"/>
    </source>
</evidence>
<gene>
    <name evidence="2" type="ORF">LPLAT_LOCUS12302</name>
</gene>
<sequence length="112" mass="12425">MATNPGYPGQLKAMYNPRVPTPHSSEITPSKQIDARCNRRGCYIDHASVAAYDLVIVIGRKIDGHIISGLQAIRNVLRKSNIRVIRYLQPLCVHATSKNANMRAISETISQL</sequence>
<protein>
    <submittedName>
        <fullName evidence="2">Uncharacterized protein</fullName>
    </submittedName>
</protein>
<accession>A0AAV2P326</accession>
<name>A0AAV2P326_9HYME</name>
<dbReference type="AlphaFoldDB" id="A0AAV2P326"/>
<feature type="region of interest" description="Disordered" evidence="1">
    <location>
        <begin position="1"/>
        <end position="31"/>
    </location>
</feature>
<dbReference type="EMBL" id="OZ034830">
    <property type="protein sequence ID" value="CAL1687023.1"/>
    <property type="molecule type" value="Genomic_DNA"/>
</dbReference>